<evidence type="ECO:0000313" key="2">
    <source>
        <dbReference type="EMBL" id="ANP71837.1"/>
    </source>
</evidence>
<dbReference type="InterPro" id="IPR036291">
    <property type="entry name" value="NAD(P)-bd_dom_sf"/>
</dbReference>
<name>A0A1B1BGY8_9MICO</name>
<reference evidence="2 3" key="1">
    <citation type="submission" date="2016-06" db="EMBL/GenBank/DDBJ databases">
        <title>Genome sequencing of Cryobacterium arcticum PAMC 27867.</title>
        <authorList>
            <person name="Lee J."/>
            <person name="Kim O.-S."/>
        </authorList>
    </citation>
    <scope>NUCLEOTIDE SEQUENCE [LARGE SCALE GENOMIC DNA]</scope>
    <source>
        <strain evidence="2 3">PAMC 27867</strain>
    </source>
</reference>
<dbReference type="STRING" id="670052.PA27867_0870"/>
<proteinExistence type="predicted"/>
<evidence type="ECO:0000313" key="3">
    <source>
        <dbReference type="Proteomes" id="UP000092582"/>
    </source>
</evidence>
<dbReference type="EMBL" id="CP016282">
    <property type="protein sequence ID" value="ANP71837.1"/>
    <property type="molecule type" value="Genomic_DNA"/>
</dbReference>
<feature type="domain" description="Pyrroline-5-carboxylate reductase catalytic N-terminal" evidence="1">
    <location>
        <begin position="6"/>
        <end position="70"/>
    </location>
</feature>
<accession>A0A1B1BGY8</accession>
<protein>
    <recommendedName>
        <fullName evidence="1">Pyrroline-5-carboxylate reductase catalytic N-terminal domain-containing protein</fullName>
    </recommendedName>
</protein>
<dbReference type="Proteomes" id="UP000092582">
    <property type="component" value="Chromosome 1"/>
</dbReference>
<dbReference type="Gene3D" id="3.40.50.720">
    <property type="entry name" value="NAD(P)-binding Rossmann-like Domain"/>
    <property type="match status" value="1"/>
</dbReference>
<sequence>MTQHLVVGAGWVGSELARQLVARGDDVTVATRSGTALAGATARSLDASDPVAFCLAAERAHTIFLCTNPPYPDWARRWPPVFAAAIAAASVSGANLVVMGNLYPYGSPAGAMTEHSPETTTESKGIIRRDGWHRVLDAHDRGEIRAVEVRASDYFGAGVSGTAHLGKAFFSAVLASKTARGVGRPDLVHSWSFIPDIAATMIAAAVYPGSWGRVWHVPSGAYSRTDIAAQLNARYGTHGTVAGYPQWMLRSLGAVSPLMREVYQSSYQFLVPYVIDSAETERELGIHATPWDEALVTVAESYRTR</sequence>
<dbReference type="Pfam" id="PF03807">
    <property type="entry name" value="F420_oxidored"/>
    <property type="match status" value="1"/>
</dbReference>
<dbReference type="RefSeq" id="WP_066593839.1">
    <property type="nucleotide sequence ID" value="NZ_CP016282.1"/>
</dbReference>
<dbReference type="InterPro" id="IPR028939">
    <property type="entry name" value="P5C_Rdtase_cat_N"/>
</dbReference>
<dbReference type="KEGG" id="cart:PA27867_0870"/>
<evidence type="ECO:0000259" key="1">
    <source>
        <dbReference type="Pfam" id="PF03807"/>
    </source>
</evidence>
<gene>
    <name evidence="2" type="ORF">PA27867_0870</name>
</gene>
<dbReference type="SUPFAM" id="SSF51735">
    <property type="entry name" value="NAD(P)-binding Rossmann-fold domains"/>
    <property type="match status" value="1"/>
</dbReference>
<keyword evidence="3" id="KW-1185">Reference proteome</keyword>
<organism evidence="2 3">
    <name type="scientific">Cryobacterium arcticum</name>
    <dbReference type="NCBI Taxonomy" id="670052"/>
    <lineage>
        <taxon>Bacteria</taxon>
        <taxon>Bacillati</taxon>
        <taxon>Actinomycetota</taxon>
        <taxon>Actinomycetes</taxon>
        <taxon>Micrococcales</taxon>
        <taxon>Microbacteriaceae</taxon>
        <taxon>Cryobacterium</taxon>
    </lineage>
</organism>
<dbReference type="AlphaFoldDB" id="A0A1B1BGY8"/>